<gene>
    <name evidence="2" type="ORF">CEE36_07670</name>
</gene>
<sequence length="157" mass="18143">MARTIDEQIRRLEELGPILIRGFQLIGSSTPFGSELSFSQYMILQTLLLKEAMRMNELASTLGVSKANVTGLADRMIRSRLLERLRSDEDRRVVFVRLSPKGQRIAQRLLNAQRKDWKRIMEKLPPRNLEIFMNSLDQLAHALAERTREAPLPDEKD</sequence>
<dbReference type="SUPFAM" id="SSF46785">
    <property type="entry name" value="Winged helix' DNA-binding domain"/>
    <property type="match status" value="1"/>
</dbReference>
<reference evidence="2 3" key="1">
    <citation type="submission" date="2017-06" db="EMBL/GenBank/DDBJ databases">
        <title>Novel microbial phyla capable of carbon fixation and sulfur reduction in deep-sea sediments.</title>
        <authorList>
            <person name="Huang J."/>
            <person name="Baker B."/>
            <person name="Wang Y."/>
        </authorList>
    </citation>
    <scope>NUCLEOTIDE SEQUENCE [LARGE SCALE GENOMIC DNA]</scope>
    <source>
        <strain evidence="2">B3_TA06</strain>
    </source>
</reference>
<dbReference type="Proteomes" id="UP000317778">
    <property type="component" value="Unassembled WGS sequence"/>
</dbReference>
<dbReference type="GO" id="GO:0006950">
    <property type="term" value="P:response to stress"/>
    <property type="evidence" value="ECO:0007669"/>
    <property type="project" value="TreeGrafter"/>
</dbReference>
<proteinExistence type="predicted"/>
<dbReference type="InterPro" id="IPR000835">
    <property type="entry name" value="HTH_MarR-typ"/>
</dbReference>
<dbReference type="InterPro" id="IPR036388">
    <property type="entry name" value="WH-like_DNA-bd_sf"/>
</dbReference>
<comment type="caution">
    <text evidence="2">The sequence shown here is derived from an EMBL/GenBank/DDBJ whole genome shotgun (WGS) entry which is preliminary data.</text>
</comment>
<dbReference type="PANTHER" id="PTHR33164:SF43">
    <property type="entry name" value="HTH-TYPE TRANSCRIPTIONAL REPRESSOR YETL"/>
    <property type="match status" value="1"/>
</dbReference>
<dbReference type="PRINTS" id="PR00598">
    <property type="entry name" value="HTHMARR"/>
</dbReference>
<dbReference type="InterPro" id="IPR039422">
    <property type="entry name" value="MarR/SlyA-like"/>
</dbReference>
<dbReference type="EMBL" id="NJBO01000012">
    <property type="protein sequence ID" value="TKJ41925.1"/>
    <property type="molecule type" value="Genomic_DNA"/>
</dbReference>
<dbReference type="AlphaFoldDB" id="A0A532V405"/>
<dbReference type="Pfam" id="PF01047">
    <property type="entry name" value="MarR"/>
    <property type="match status" value="1"/>
</dbReference>
<dbReference type="Gene3D" id="1.10.10.10">
    <property type="entry name" value="Winged helix-like DNA-binding domain superfamily/Winged helix DNA-binding domain"/>
    <property type="match status" value="1"/>
</dbReference>
<dbReference type="InterPro" id="IPR036390">
    <property type="entry name" value="WH_DNA-bd_sf"/>
</dbReference>
<evidence type="ECO:0000313" key="2">
    <source>
        <dbReference type="EMBL" id="TKJ41925.1"/>
    </source>
</evidence>
<organism evidence="2 3">
    <name type="scientific">candidate division TA06 bacterium B3_TA06</name>
    <dbReference type="NCBI Taxonomy" id="2012487"/>
    <lineage>
        <taxon>Bacteria</taxon>
        <taxon>Bacteria division TA06</taxon>
    </lineage>
</organism>
<evidence type="ECO:0000313" key="3">
    <source>
        <dbReference type="Proteomes" id="UP000317778"/>
    </source>
</evidence>
<accession>A0A532V405</accession>
<dbReference type="PROSITE" id="PS50995">
    <property type="entry name" value="HTH_MARR_2"/>
    <property type="match status" value="1"/>
</dbReference>
<feature type="domain" description="HTH marR-type" evidence="1">
    <location>
        <begin position="1"/>
        <end position="141"/>
    </location>
</feature>
<dbReference type="PANTHER" id="PTHR33164">
    <property type="entry name" value="TRANSCRIPTIONAL REGULATOR, MARR FAMILY"/>
    <property type="match status" value="1"/>
</dbReference>
<protein>
    <recommendedName>
        <fullName evidence="1">HTH marR-type domain-containing protein</fullName>
    </recommendedName>
</protein>
<dbReference type="SMART" id="SM00347">
    <property type="entry name" value="HTH_MARR"/>
    <property type="match status" value="1"/>
</dbReference>
<name>A0A532V405_UNCT6</name>
<dbReference type="GO" id="GO:0003700">
    <property type="term" value="F:DNA-binding transcription factor activity"/>
    <property type="evidence" value="ECO:0007669"/>
    <property type="project" value="InterPro"/>
</dbReference>
<evidence type="ECO:0000259" key="1">
    <source>
        <dbReference type="PROSITE" id="PS50995"/>
    </source>
</evidence>